<dbReference type="AlphaFoldDB" id="A0A109KQI2"/>
<dbReference type="InterPro" id="IPR005119">
    <property type="entry name" value="LysR_subst-bd"/>
</dbReference>
<dbReference type="GO" id="GO:0003677">
    <property type="term" value="F:DNA binding"/>
    <property type="evidence" value="ECO:0007669"/>
    <property type="project" value="UniProtKB-KW"/>
</dbReference>
<evidence type="ECO:0000256" key="3">
    <source>
        <dbReference type="ARBA" id="ARBA00023125"/>
    </source>
</evidence>
<dbReference type="EMBL" id="LCYC01000048">
    <property type="protein sequence ID" value="KWV73457.1"/>
    <property type="molecule type" value="Genomic_DNA"/>
</dbReference>
<organism evidence="6 7">
    <name type="scientific">Pseudomonas fluorescens</name>
    <dbReference type="NCBI Taxonomy" id="294"/>
    <lineage>
        <taxon>Bacteria</taxon>
        <taxon>Pseudomonadati</taxon>
        <taxon>Pseudomonadota</taxon>
        <taxon>Gammaproteobacteria</taxon>
        <taxon>Pseudomonadales</taxon>
        <taxon>Pseudomonadaceae</taxon>
        <taxon>Pseudomonas</taxon>
    </lineage>
</organism>
<dbReference type="InterPro" id="IPR000847">
    <property type="entry name" value="LysR_HTH_N"/>
</dbReference>
<dbReference type="PANTHER" id="PTHR30346:SF0">
    <property type="entry name" value="HCA OPERON TRANSCRIPTIONAL ACTIVATOR HCAR"/>
    <property type="match status" value="1"/>
</dbReference>
<dbReference type="Gene3D" id="1.10.10.10">
    <property type="entry name" value="Winged helix-like DNA-binding domain superfamily/Winged helix DNA-binding domain"/>
    <property type="match status" value="1"/>
</dbReference>
<evidence type="ECO:0000313" key="7">
    <source>
        <dbReference type="Proteomes" id="UP000063434"/>
    </source>
</evidence>
<protein>
    <submittedName>
        <fullName evidence="6">HTH-type transcriptional regulator GltC</fullName>
    </submittedName>
</protein>
<dbReference type="GO" id="GO:0003700">
    <property type="term" value="F:DNA-binding transcription factor activity"/>
    <property type="evidence" value="ECO:0007669"/>
    <property type="project" value="InterPro"/>
</dbReference>
<name>A0A109KQI2_PSEFL</name>
<dbReference type="PROSITE" id="PS50931">
    <property type="entry name" value="HTH_LYSR"/>
    <property type="match status" value="1"/>
</dbReference>
<dbReference type="SUPFAM" id="SSF53850">
    <property type="entry name" value="Periplasmic binding protein-like II"/>
    <property type="match status" value="1"/>
</dbReference>
<evidence type="ECO:0000259" key="5">
    <source>
        <dbReference type="PROSITE" id="PS50931"/>
    </source>
</evidence>
<evidence type="ECO:0000256" key="2">
    <source>
        <dbReference type="ARBA" id="ARBA00023015"/>
    </source>
</evidence>
<dbReference type="InterPro" id="IPR036388">
    <property type="entry name" value="WH-like_DNA-bd_sf"/>
</dbReference>
<dbReference type="Pfam" id="PF00126">
    <property type="entry name" value="HTH_1"/>
    <property type="match status" value="1"/>
</dbReference>
<evidence type="ECO:0000256" key="4">
    <source>
        <dbReference type="ARBA" id="ARBA00023163"/>
    </source>
</evidence>
<keyword evidence="2" id="KW-0805">Transcription regulation</keyword>
<evidence type="ECO:0000313" key="6">
    <source>
        <dbReference type="EMBL" id="KWV73457.1"/>
    </source>
</evidence>
<comment type="similarity">
    <text evidence="1">Belongs to the LysR transcriptional regulatory family.</text>
</comment>
<dbReference type="CDD" id="cd08412">
    <property type="entry name" value="PBP2_PAO1_like"/>
    <property type="match status" value="1"/>
</dbReference>
<comment type="caution">
    <text evidence="6">The sequence shown here is derived from an EMBL/GenBank/DDBJ whole genome shotgun (WGS) entry which is preliminary data.</text>
</comment>
<dbReference type="Gene3D" id="3.40.190.10">
    <property type="entry name" value="Periplasmic binding protein-like II"/>
    <property type="match status" value="2"/>
</dbReference>
<dbReference type="SUPFAM" id="SSF46785">
    <property type="entry name" value="Winged helix' DNA-binding domain"/>
    <property type="match status" value="1"/>
</dbReference>
<reference evidence="6 7" key="1">
    <citation type="submission" date="2015-05" db="EMBL/GenBank/DDBJ databases">
        <title>A genomic and transcriptomic approach to investigate the blue pigment phenotype in Pseudomonas fluorescens.</title>
        <authorList>
            <person name="Andreani N.A."/>
            <person name="Cardazzo B."/>
        </authorList>
    </citation>
    <scope>NUCLEOTIDE SEQUENCE [LARGE SCALE GENOMIC DNA]</scope>
    <source>
        <strain evidence="6 7">Ps_40</strain>
    </source>
</reference>
<accession>A0A109KQI2</accession>
<dbReference type="Proteomes" id="UP000063434">
    <property type="component" value="Unassembled WGS sequence"/>
</dbReference>
<dbReference type="PANTHER" id="PTHR30346">
    <property type="entry name" value="TRANSCRIPTIONAL DUAL REGULATOR HCAR-RELATED"/>
    <property type="match status" value="1"/>
</dbReference>
<gene>
    <name evidence="6" type="primary">gltC_3</name>
    <name evidence="6" type="ORF">PFL603g_03567</name>
</gene>
<keyword evidence="3" id="KW-0238">DNA-binding</keyword>
<keyword evidence="4" id="KW-0804">Transcription</keyword>
<dbReference type="FunFam" id="1.10.10.10:FF:000001">
    <property type="entry name" value="LysR family transcriptional regulator"/>
    <property type="match status" value="1"/>
</dbReference>
<dbReference type="GO" id="GO:0032993">
    <property type="term" value="C:protein-DNA complex"/>
    <property type="evidence" value="ECO:0007669"/>
    <property type="project" value="TreeGrafter"/>
</dbReference>
<dbReference type="PRINTS" id="PR00039">
    <property type="entry name" value="HTHLYSR"/>
</dbReference>
<proteinExistence type="inferred from homology"/>
<evidence type="ECO:0000256" key="1">
    <source>
        <dbReference type="ARBA" id="ARBA00009437"/>
    </source>
</evidence>
<dbReference type="Pfam" id="PF03466">
    <property type="entry name" value="LysR_substrate"/>
    <property type="match status" value="1"/>
</dbReference>
<dbReference type="InterPro" id="IPR036390">
    <property type="entry name" value="WH_DNA-bd_sf"/>
</dbReference>
<dbReference type="PATRIC" id="fig|294.195.peg.3823"/>
<sequence length="320" mass="36031">MTAFPRRAWERSGCDMSLTLRQVRYFVATAEIGQISQAAIHLNISQSAVTTAIKELEAMLGVQLFVRSAQGMNLTDAGRHFLNRAYVIVRSVEDALNSPLPDYRASGVLRVAASYTVLGYFLPHHLQRMEHWHPDVTIEVFEQERQAIEQGLLDGQFDMAVVLTANLTHADIVSEILFNSERRLWLPSHHPLCERGAVSLADVAQEPYILLTVDEAEHSAMRYWEQAGQTPKVRLRTSSVEAVRSMVANGSGVAILSDLVHRPWSLEGKRIETLTVTDPVTPMSVGLAWHRERDFTPAMQAFRDYFHDAFLAPQQLSARR</sequence>
<feature type="domain" description="HTH lysR-type" evidence="5">
    <location>
        <begin position="18"/>
        <end position="75"/>
    </location>
</feature>